<gene>
    <name evidence="1" type="ORF">M427DRAFT_71665</name>
</gene>
<evidence type="ECO:0000313" key="2">
    <source>
        <dbReference type="Proteomes" id="UP000070544"/>
    </source>
</evidence>
<proteinExistence type="predicted"/>
<evidence type="ECO:0000313" key="1">
    <source>
        <dbReference type="EMBL" id="KXS13108.1"/>
    </source>
</evidence>
<keyword evidence="2" id="KW-1185">Reference proteome</keyword>
<dbReference type="AlphaFoldDB" id="A0A139A8U5"/>
<sequence>MPWRKIVCQSAERPLPSVIAARTLSQDAPVTCGSDTSMPPGRGAPLPKCVPQWRSARHLRHVCQIPGYDLKASVKMFMATDKEPTLPPSRHARSFKPCRKAVCQSACARSSGIKARTVTEAPRPGTSIAPGLGAPLPECVPSWLSARHLDNDAPVNPDPTRSVLLCQSAPP</sequence>
<protein>
    <submittedName>
        <fullName evidence="1">Uncharacterized protein</fullName>
    </submittedName>
</protein>
<reference evidence="1 2" key="1">
    <citation type="journal article" date="2015" name="Genome Biol. Evol.">
        <title>Phylogenomic analyses indicate that early fungi evolved digesting cell walls of algal ancestors of land plants.</title>
        <authorList>
            <person name="Chang Y."/>
            <person name="Wang S."/>
            <person name="Sekimoto S."/>
            <person name="Aerts A.L."/>
            <person name="Choi C."/>
            <person name="Clum A."/>
            <person name="LaButti K.M."/>
            <person name="Lindquist E.A."/>
            <person name="Yee Ngan C."/>
            <person name="Ohm R.A."/>
            <person name="Salamov A.A."/>
            <person name="Grigoriev I.V."/>
            <person name="Spatafora J.W."/>
            <person name="Berbee M.L."/>
        </authorList>
    </citation>
    <scope>NUCLEOTIDE SEQUENCE [LARGE SCALE GENOMIC DNA]</scope>
    <source>
        <strain evidence="1 2">JEL478</strain>
    </source>
</reference>
<dbReference type="Proteomes" id="UP000070544">
    <property type="component" value="Unassembled WGS sequence"/>
</dbReference>
<organism evidence="1 2">
    <name type="scientific">Gonapodya prolifera (strain JEL478)</name>
    <name type="common">Monoblepharis prolifera</name>
    <dbReference type="NCBI Taxonomy" id="1344416"/>
    <lineage>
        <taxon>Eukaryota</taxon>
        <taxon>Fungi</taxon>
        <taxon>Fungi incertae sedis</taxon>
        <taxon>Chytridiomycota</taxon>
        <taxon>Chytridiomycota incertae sedis</taxon>
        <taxon>Monoblepharidomycetes</taxon>
        <taxon>Monoblepharidales</taxon>
        <taxon>Gonapodyaceae</taxon>
        <taxon>Gonapodya</taxon>
    </lineage>
</organism>
<name>A0A139A8U5_GONPJ</name>
<accession>A0A139A8U5</accession>
<dbReference type="EMBL" id="KQ965782">
    <property type="protein sequence ID" value="KXS13108.1"/>
    <property type="molecule type" value="Genomic_DNA"/>
</dbReference>